<dbReference type="PANTHER" id="PTHR12110">
    <property type="entry name" value="HYDROXYPYRUVATE ISOMERASE"/>
    <property type="match status" value="1"/>
</dbReference>
<dbReference type="AlphaFoldDB" id="A0A4Y4D1J0"/>
<dbReference type="PANTHER" id="PTHR12110:SF21">
    <property type="entry name" value="XYLOSE ISOMERASE-LIKE TIM BARREL DOMAIN-CONTAINING PROTEIN"/>
    <property type="match status" value="1"/>
</dbReference>
<dbReference type="Gene3D" id="3.20.20.150">
    <property type="entry name" value="Divalent-metal-dependent TIM barrel enzymes"/>
    <property type="match status" value="1"/>
</dbReference>
<gene>
    <name evidence="3" type="ORF">KVA01_12030</name>
</gene>
<dbReference type="InterPro" id="IPR036237">
    <property type="entry name" value="Xyl_isomerase-like_sf"/>
</dbReference>
<dbReference type="Proteomes" id="UP000315730">
    <property type="component" value="Unassembled WGS sequence"/>
</dbReference>
<dbReference type="STRING" id="1272.GCA_900014985_00710"/>
<dbReference type="Pfam" id="PF01261">
    <property type="entry name" value="AP_endonuc_2"/>
    <property type="match status" value="1"/>
</dbReference>
<organism evidence="3 4">
    <name type="scientific">Kocuria varians</name>
    <name type="common">Micrococcus varians</name>
    <dbReference type="NCBI Taxonomy" id="1272"/>
    <lineage>
        <taxon>Bacteria</taxon>
        <taxon>Bacillati</taxon>
        <taxon>Actinomycetota</taxon>
        <taxon>Actinomycetes</taxon>
        <taxon>Micrococcales</taxon>
        <taxon>Micrococcaceae</taxon>
        <taxon>Kocuria</taxon>
    </lineage>
</organism>
<feature type="domain" description="Xylose isomerase-like TIM barrel" evidence="2">
    <location>
        <begin position="21"/>
        <end position="268"/>
    </location>
</feature>
<evidence type="ECO:0000313" key="3">
    <source>
        <dbReference type="EMBL" id="GEC99048.1"/>
    </source>
</evidence>
<evidence type="ECO:0000259" key="2">
    <source>
        <dbReference type="Pfam" id="PF01261"/>
    </source>
</evidence>
<keyword evidence="4" id="KW-1185">Reference proteome</keyword>
<name>A0A4Y4D1J0_KOCVA</name>
<evidence type="ECO:0000313" key="4">
    <source>
        <dbReference type="Proteomes" id="UP000315730"/>
    </source>
</evidence>
<dbReference type="InterPro" id="IPR050312">
    <property type="entry name" value="IolE/XylAMocC-like"/>
</dbReference>
<dbReference type="RefSeq" id="WP_141269323.1">
    <property type="nucleotide sequence ID" value="NZ_BJNW01000008.1"/>
</dbReference>
<accession>A0A4Y4D1J0</accession>
<evidence type="ECO:0000256" key="1">
    <source>
        <dbReference type="ARBA" id="ARBA00023277"/>
    </source>
</evidence>
<comment type="caution">
    <text evidence="3">The sequence shown here is derived from an EMBL/GenBank/DDBJ whole genome shotgun (WGS) entry which is preliminary data.</text>
</comment>
<proteinExistence type="predicted"/>
<dbReference type="EMBL" id="BJNW01000008">
    <property type="protein sequence ID" value="GEC99048.1"/>
    <property type="molecule type" value="Genomic_DNA"/>
</dbReference>
<dbReference type="InterPro" id="IPR013022">
    <property type="entry name" value="Xyl_isomerase-like_TIM-brl"/>
</dbReference>
<reference evidence="3 4" key="1">
    <citation type="submission" date="2019-06" db="EMBL/GenBank/DDBJ databases">
        <title>Whole genome shotgun sequence of Kocuria varians NBRC 15358.</title>
        <authorList>
            <person name="Hosoyama A."/>
            <person name="Uohara A."/>
            <person name="Ohji S."/>
            <person name="Ichikawa N."/>
        </authorList>
    </citation>
    <scope>NUCLEOTIDE SEQUENCE [LARGE SCALE GENOMIC DNA]</scope>
    <source>
        <strain evidence="3 4">NBRC 15358</strain>
    </source>
</reference>
<dbReference type="SUPFAM" id="SSF51658">
    <property type="entry name" value="Xylose isomerase-like"/>
    <property type="match status" value="1"/>
</dbReference>
<protein>
    <submittedName>
        <fullName evidence="3">Protein iolH</fullName>
    </submittedName>
</protein>
<dbReference type="OrthoDB" id="3280201at2"/>
<keyword evidence="1" id="KW-0119">Carbohydrate metabolism</keyword>
<sequence length="293" mass="33395">MKIALDPTPFHSTHSLLEFPRVVKDLGYDYMQMTPHPDFIPFFTHPTADDQLVSDLARALKDTNVEIASILPVLRWSSPVEEEREAAVRKWKRVIQIAVDLGVTQLNTEFSGRPERYEESENSFHRSMEELLPIIEREGLNVAIDPHPDDFVERGLSAWRVIRGLNSPNIGLTYVACHTFHMEDEPLEIMRAAGSRVRVVHVADSMDHHRSHGLRYITNPPGNPVRVHQHLKIGDGDVNWDEFFSGLSEIGFLGDPDTVMVSSVFAENEKAPEVSRYQLQTMQDKIHQAISER</sequence>